<feature type="domain" description="Type I restriction modification DNA specificity" evidence="1">
    <location>
        <begin position="11"/>
        <end position="55"/>
    </location>
</feature>
<evidence type="ECO:0000313" key="6">
    <source>
        <dbReference type="Proteomes" id="UP000284772"/>
    </source>
</evidence>
<evidence type="ECO:0000313" key="2">
    <source>
        <dbReference type="EMBL" id="RGT51248.1"/>
    </source>
</evidence>
<organism evidence="3 7">
    <name type="scientific">Bacteroides intestinalis</name>
    <dbReference type="NCBI Taxonomy" id="329854"/>
    <lineage>
        <taxon>Bacteria</taxon>
        <taxon>Pseudomonadati</taxon>
        <taxon>Bacteroidota</taxon>
        <taxon>Bacteroidia</taxon>
        <taxon>Bacteroidales</taxon>
        <taxon>Bacteroidaceae</taxon>
        <taxon>Bacteroides</taxon>
    </lineage>
</organism>
<evidence type="ECO:0000313" key="8">
    <source>
        <dbReference type="Proteomes" id="UP000286003"/>
    </source>
</evidence>
<name>A0A3E4IMG7_9BACE</name>
<keyword evidence="9" id="KW-1185">Reference proteome</keyword>
<dbReference type="RefSeq" id="WP_115502499.1">
    <property type="nucleotide sequence ID" value="NZ_BAABZC010000003.1"/>
</dbReference>
<dbReference type="Pfam" id="PF01420">
    <property type="entry name" value="Methylase_S"/>
    <property type="match status" value="1"/>
</dbReference>
<evidence type="ECO:0000313" key="9">
    <source>
        <dbReference type="Proteomes" id="UP000291191"/>
    </source>
</evidence>
<evidence type="ECO:0000313" key="5">
    <source>
        <dbReference type="EMBL" id="RYT80813.1"/>
    </source>
</evidence>
<dbReference type="OrthoDB" id="9862645at2"/>
<dbReference type="InterPro" id="IPR000055">
    <property type="entry name" value="Restrct_endonuc_typeI_TRD"/>
</dbReference>
<dbReference type="GO" id="GO:0003677">
    <property type="term" value="F:DNA binding"/>
    <property type="evidence" value="ECO:0007669"/>
    <property type="project" value="InterPro"/>
</dbReference>
<dbReference type="EMBL" id="QRWT01000012">
    <property type="protein sequence ID" value="RGT51248.1"/>
    <property type="molecule type" value="Genomic_DNA"/>
</dbReference>
<dbReference type="GeneID" id="97165470"/>
<dbReference type="EMBL" id="RCXO01000009">
    <property type="protein sequence ID" value="RYT80813.1"/>
    <property type="molecule type" value="Genomic_DNA"/>
</dbReference>
<evidence type="ECO:0000313" key="7">
    <source>
        <dbReference type="Proteomes" id="UP000285013"/>
    </source>
</evidence>
<dbReference type="AlphaFoldDB" id="A0A3E4IMG7"/>
<dbReference type="Proteomes" id="UP000286003">
    <property type="component" value="Unassembled WGS sequence"/>
</dbReference>
<reference evidence="5 9" key="2">
    <citation type="journal article" date="2019" name="Science, e1252229">
        <title>Invertible promoters mediate bacterial phase variation, antibiotic resistance, and host adaptation in the gut.</title>
        <authorList>
            <person name="Jiang X."/>
            <person name="Hall A.B."/>
            <person name="Arthur T.D."/>
            <person name="Plichta D.R."/>
            <person name="Covington C.T."/>
            <person name="Poyet M."/>
            <person name="Crothers J."/>
            <person name="Moses P.L."/>
            <person name="Tolonen A.C."/>
            <person name="Vlamakis H."/>
            <person name="Alm E.J."/>
            <person name="Xavier R.J."/>
        </authorList>
    </citation>
    <scope>NUCLEOTIDE SEQUENCE [LARGE SCALE GENOMIC DNA]</scope>
    <source>
        <strain evidence="9">bf_0095</strain>
        <strain evidence="5">Bf_0095</strain>
    </source>
</reference>
<dbReference type="Proteomes" id="UP000291191">
    <property type="component" value="Unassembled WGS sequence"/>
</dbReference>
<comment type="caution">
    <text evidence="3">The sequence shown here is derived from an EMBL/GenBank/DDBJ whole genome shotgun (WGS) entry which is preliminary data.</text>
</comment>
<dbReference type="Proteomes" id="UP000284772">
    <property type="component" value="Unassembled WGS sequence"/>
</dbReference>
<proteinExistence type="predicted"/>
<reference evidence="6 7" key="1">
    <citation type="submission" date="2018-08" db="EMBL/GenBank/DDBJ databases">
        <title>A genome reference for cultivated species of the human gut microbiota.</title>
        <authorList>
            <person name="Zou Y."/>
            <person name="Xue W."/>
            <person name="Luo G."/>
        </authorList>
    </citation>
    <scope>NUCLEOTIDE SEQUENCE [LARGE SCALE GENOMIC DNA]</scope>
    <source>
        <strain evidence="2 6">AF19-10AC</strain>
        <strain evidence="4 8">AF31-23</strain>
        <strain evidence="3 7">AF36-16BH</strain>
    </source>
</reference>
<dbReference type="EMBL" id="QRQM01000006">
    <property type="protein sequence ID" value="RHN08262.1"/>
    <property type="molecule type" value="Genomic_DNA"/>
</dbReference>
<protein>
    <recommendedName>
        <fullName evidence="1">Type I restriction modification DNA specificity domain-containing protein</fullName>
    </recommendedName>
</protein>
<evidence type="ECO:0000259" key="1">
    <source>
        <dbReference type="Pfam" id="PF01420"/>
    </source>
</evidence>
<dbReference type="Proteomes" id="UP000285013">
    <property type="component" value="Unassembled WGS sequence"/>
</dbReference>
<accession>A0A3E4IMG7</accession>
<dbReference type="EMBL" id="QRPE01000024">
    <property type="protein sequence ID" value="RHL89491.1"/>
    <property type="molecule type" value="Genomic_DNA"/>
</dbReference>
<sequence>MFSIEHCKHRVKCNKKSPKYPFLNTSIQNPEYVINTSKTNNQLIINKNTILSSNTSLHVIEHRILFF</sequence>
<evidence type="ECO:0000313" key="3">
    <source>
        <dbReference type="EMBL" id="RHL89491.1"/>
    </source>
</evidence>
<evidence type="ECO:0000313" key="4">
    <source>
        <dbReference type="EMBL" id="RHN08262.1"/>
    </source>
</evidence>
<gene>
    <name evidence="2" type="ORF">DWX27_12400</name>
    <name evidence="4" type="ORF">DWZ32_06645</name>
    <name evidence="3" type="ORF">DWZ95_17430</name>
    <name evidence="5" type="ORF">EAJ06_08920</name>
</gene>